<keyword evidence="2 3" id="KW-0833">Ubl conjugation pathway</keyword>
<accession>A0A671V683</accession>
<evidence type="ECO:0000256" key="1">
    <source>
        <dbReference type="ARBA" id="ARBA00022679"/>
    </source>
</evidence>
<feature type="domain" description="HECT" evidence="4">
    <location>
        <begin position="216"/>
        <end position="249"/>
    </location>
</feature>
<dbReference type="Ensembl" id="ENSSAUT00010021537.1">
    <property type="protein sequence ID" value="ENSSAUP00010020380.1"/>
    <property type="gene ID" value="ENSSAUG00010009087.1"/>
</dbReference>
<dbReference type="GO" id="GO:0004842">
    <property type="term" value="F:ubiquitin-protein transferase activity"/>
    <property type="evidence" value="ECO:0007669"/>
    <property type="project" value="InterPro"/>
</dbReference>
<dbReference type="SUPFAM" id="SSF56204">
    <property type="entry name" value="Hect, E3 ligase catalytic domain"/>
    <property type="match status" value="1"/>
</dbReference>
<name>A0A671V683_SPAAU</name>
<evidence type="ECO:0000256" key="2">
    <source>
        <dbReference type="ARBA" id="ARBA00022786"/>
    </source>
</evidence>
<protein>
    <recommendedName>
        <fullName evidence="4">HECT domain-containing protein</fullName>
    </recommendedName>
</protein>
<evidence type="ECO:0000313" key="6">
    <source>
        <dbReference type="Proteomes" id="UP000472265"/>
    </source>
</evidence>
<comment type="caution">
    <text evidence="3">Lacks conserved residue(s) required for the propagation of feature annotation.</text>
</comment>
<reference evidence="5" key="3">
    <citation type="submission" date="2025-09" db="UniProtKB">
        <authorList>
            <consortium name="Ensembl"/>
        </authorList>
    </citation>
    <scope>IDENTIFICATION</scope>
</reference>
<proteinExistence type="predicted"/>
<dbReference type="Gene3D" id="3.30.2410.10">
    <property type="entry name" value="Hect, E3 ligase catalytic domain"/>
    <property type="match status" value="1"/>
</dbReference>
<organism evidence="5 6">
    <name type="scientific">Sparus aurata</name>
    <name type="common">Gilthead sea bream</name>
    <dbReference type="NCBI Taxonomy" id="8175"/>
    <lineage>
        <taxon>Eukaryota</taxon>
        <taxon>Metazoa</taxon>
        <taxon>Chordata</taxon>
        <taxon>Craniata</taxon>
        <taxon>Vertebrata</taxon>
        <taxon>Euteleostomi</taxon>
        <taxon>Actinopterygii</taxon>
        <taxon>Neopterygii</taxon>
        <taxon>Teleostei</taxon>
        <taxon>Neoteleostei</taxon>
        <taxon>Acanthomorphata</taxon>
        <taxon>Eupercaria</taxon>
        <taxon>Spariformes</taxon>
        <taxon>Sparidae</taxon>
        <taxon>Sparus</taxon>
    </lineage>
</organism>
<dbReference type="PROSITE" id="PS50237">
    <property type="entry name" value="HECT"/>
    <property type="match status" value="1"/>
</dbReference>
<reference evidence="5" key="2">
    <citation type="submission" date="2025-08" db="UniProtKB">
        <authorList>
            <consortium name="Ensembl"/>
        </authorList>
    </citation>
    <scope>IDENTIFICATION</scope>
</reference>
<keyword evidence="1" id="KW-0808">Transferase</keyword>
<dbReference type="Proteomes" id="UP000472265">
    <property type="component" value="Chromosome 23"/>
</dbReference>
<sequence>RMHKPSEELTLLQAGLGRRTVNIPEDANHKEVRDYPKMTDLEGAWMLHKAMGGSGQRKLNLVSPEEAGYTGASLVKTWGGKGCLYIMPIQHTLDITPLPFTSPEFQAMPKARCVSCQEYVPLQLLSLHAETCAQTKGNDEVWLVACPLCCEVFSENDILTHASACGENNVVSIWFCSVSAILLSLQKKIDQTQTFNISVTRQDMYERGMRQWSRQKKGSPKNPLVVSFIGEYGIDQGALRKEFLTEVMRGIEAHFFEGDGEKGKNPKYSLLDYQDNKFKTCGEIFATSLVQGGPAPNFLTRWCYHFLCHGTMDNNSVPNDVTSPDIKSNEDALLQLSDTIVACGYMGPIHVDHKKAITDAVSLHGLLRLIPILSQLREGLRLYGLDEVLGHHGRMCQQLFVPGFIQEVDSDFVVNALCPSFSEEGTTRRHREMKIINFLQDFLQKLEDREGISCQESHLFLQWVTGQGHLPLIETEREMFKISISFTHDCQTHYGEHSLCFPTVNACATGLNFPTQHIETFEDFEKNLTTAIHFGFDFSRH</sequence>
<evidence type="ECO:0000259" key="4">
    <source>
        <dbReference type="PROSITE" id="PS50237"/>
    </source>
</evidence>
<dbReference type="OMA" id="TMSETNE"/>
<dbReference type="InterPro" id="IPR000569">
    <property type="entry name" value="HECT_dom"/>
</dbReference>
<keyword evidence="6" id="KW-1185">Reference proteome</keyword>
<evidence type="ECO:0000256" key="3">
    <source>
        <dbReference type="PROSITE-ProRule" id="PRU00104"/>
    </source>
</evidence>
<dbReference type="InterPro" id="IPR035983">
    <property type="entry name" value="Hect_E3_ubiquitin_ligase"/>
</dbReference>
<evidence type="ECO:0000313" key="5">
    <source>
        <dbReference type="Ensembl" id="ENSSAUP00010020380.1"/>
    </source>
</evidence>
<gene>
    <name evidence="5" type="primary">LOC115576061</name>
</gene>
<dbReference type="InParanoid" id="A0A671V683"/>
<reference evidence="5" key="1">
    <citation type="submission" date="2021-04" db="EMBL/GenBank/DDBJ databases">
        <authorList>
            <consortium name="Wellcome Sanger Institute Data Sharing"/>
        </authorList>
    </citation>
    <scope>NUCLEOTIDE SEQUENCE [LARGE SCALE GENOMIC DNA]</scope>
</reference>
<dbReference type="GeneTree" id="ENSGT00460000041731"/>
<dbReference type="Gene3D" id="3.90.1750.10">
    <property type="entry name" value="Hect, E3 ligase catalytic domains"/>
    <property type="match status" value="1"/>
</dbReference>
<dbReference type="AlphaFoldDB" id="A0A671V683"/>